<dbReference type="PANTHER" id="PTHR43158:SF2">
    <property type="entry name" value="SKFA PEPTIDE EXPORT ATP-BINDING PROTEIN SKFE"/>
    <property type="match status" value="1"/>
</dbReference>
<evidence type="ECO:0000256" key="2">
    <source>
        <dbReference type="ARBA" id="ARBA00022840"/>
    </source>
</evidence>
<dbReference type="InterPro" id="IPR003593">
    <property type="entry name" value="AAA+_ATPase"/>
</dbReference>
<evidence type="ECO:0000313" key="5">
    <source>
        <dbReference type="EMBL" id="CAH0376659.1"/>
    </source>
</evidence>
<protein>
    <recommendedName>
        <fullName evidence="4">ABC transporter domain-containing protein</fullName>
    </recommendedName>
</protein>
<reference evidence="5" key="1">
    <citation type="submission" date="2021-11" db="EMBL/GenBank/DDBJ databases">
        <authorList>
            <consortium name="Genoscope - CEA"/>
            <person name="William W."/>
        </authorList>
    </citation>
    <scope>NUCLEOTIDE SEQUENCE</scope>
</reference>
<evidence type="ECO:0000259" key="4">
    <source>
        <dbReference type="PROSITE" id="PS50893"/>
    </source>
</evidence>
<dbReference type="GO" id="GO:0005524">
    <property type="term" value="F:ATP binding"/>
    <property type="evidence" value="ECO:0007669"/>
    <property type="project" value="UniProtKB-KW"/>
</dbReference>
<dbReference type="Gene3D" id="3.40.50.300">
    <property type="entry name" value="P-loop containing nucleotide triphosphate hydrolases"/>
    <property type="match status" value="1"/>
</dbReference>
<dbReference type="SUPFAM" id="SSF52540">
    <property type="entry name" value="P-loop containing nucleoside triphosphate hydrolases"/>
    <property type="match status" value="1"/>
</dbReference>
<dbReference type="InterPro" id="IPR027417">
    <property type="entry name" value="P-loop_NTPase"/>
</dbReference>
<dbReference type="EMBL" id="CAKKNE010000005">
    <property type="protein sequence ID" value="CAH0376659.1"/>
    <property type="molecule type" value="Genomic_DNA"/>
</dbReference>
<dbReference type="PANTHER" id="PTHR43158">
    <property type="entry name" value="SKFA PEPTIDE EXPORT ATP-BINDING PROTEIN SKFE"/>
    <property type="match status" value="1"/>
</dbReference>
<comment type="caution">
    <text evidence="5">The sequence shown here is derived from an EMBL/GenBank/DDBJ whole genome shotgun (WGS) entry which is preliminary data.</text>
</comment>
<dbReference type="PROSITE" id="PS50893">
    <property type="entry name" value="ABC_TRANSPORTER_2"/>
    <property type="match status" value="1"/>
</dbReference>
<evidence type="ECO:0000313" key="6">
    <source>
        <dbReference type="Proteomes" id="UP000789595"/>
    </source>
</evidence>
<organism evidence="5 6">
    <name type="scientific">Pelagomonas calceolata</name>
    <dbReference type="NCBI Taxonomy" id="35677"/>
    <lineage>
        <taxon>Eukaryota</taxon>
        <taxon>Sar</taxon>
        <taxon>Stramenopiles</taxon>
        <taxon>Ochrophyta</taxon>
        <taxon>Pelagophyceae</taxon>
        <taxon>Pelagomonadales</taxon>
        <taxon>Pelagomonadaceae</taxon>
        <taxon>Pelagomonas</taxon>
    </lineage>
</organism>
<dbReference type="InterPro" id="IPR003439">
    <property type="entry name" value="ABC_transporter-like_ATP-bd"/>
</dbReference>
<dbReference type="Pfam" id="PF00005">
    <property type="entry name" value="ABC_tran"/>
    <property type="match status" value="1"/>
</dbReference>
<gene>
    <name evidence="5" type="ORF">PECAL_5P12650</name>
</gene>
<accession>A0A8J2X1R3</accession>
<dbReference type="GO" id="GO:0016887">
    <property type="term" value="F:ATP hydrolysis activity"/>
    <property type="evidence" value="ECO:0007669"/>
    <property type="project" value="InterPro"/>
</dbReference>
<keyword evidence="1" id="KW-0547">Nucleotide-binding</keyword>
<keyword evidence="6" id="KW-1185">Reference proteome</keyword>
<evidence type="ECO:0000256" key="1">
    <source>
        <dbReference type="ARBA" id="ARBA00022741"/>
    </source>
</evidence>
<proteinExistence type="predicted"/>
<feature type="compositionally biased region" description="Basic and acidic residues" evidence="3">
    <location>
        <begin position="320"/>
        <end position="341"/>
    </location>
</feature>
<evidence type="ECO:0000256" key="3">
    <source>
        <dbReference type="SAM" id="MobiDB-lite"/>
    </source>
</evidence>
<keyword evidence="2" id="KW-0067">ATP-binding</keyword>
<dbReference type="OrthoDB" id="6512918at2759"/>
<dbReference type="SMART" id="SM00382">
    <property type="entry name" value="AAA"/>
    <property type="match status" value="1"/>
</dbReference>
<name>A0A8J2X1R3_9STRA</name>
<sequence>MSSLSAANEEQNVVTIKNLNFRYDTGAPLNINGLDCVIPANSKVILVGANGAGKSTLLRILTGVIYLGLESDEFDIAGTATPHDQAMGVAYLGGVWKRRRTGFEGIEPYSMDIAARDMMKKWQDENLERRDELVRVLGINLDWRMHECSDGQRKKVRIMLKLLRPFKLCVIDEFAADLDIFSRARFFEYLSKECELRGAAVVYATHIFDQADKWATHVAFMQLDKKLSPVHKLHDYAPYQEILARTGKDRAYCPMYVLVLEELERQYRAHSHLFDADNQCLTDVIMAEQACEKAADRHFSESGKGYESGRVARAMAIESMDEHRRKRREEEKAREILAAKA</sequence>
<feature type="domain" description="ABC transporter" evidence="4">
    <location>
        <begin position="14"/>
        <end position="248"/>
    </location>
</feature>
<dbReference type="AlphaFoldDB" id="A0A8J2X1R3"/>
<dbReference type="CDD" id="cd00267">
    <property type="entry name" value="ABC_ATPase"/>
    <property type="match status" value="1"/>
</dbReference>
<dbReference type="Proteomes" id="UP000789595">
    <property type="component" value="Unassembled WGS sequence"/>
</dbReference>
<feature type="region of interest" description="Disordered" evidence="3">
    <location>
        <begin position="319"/>
        <end position="341"/>
    </location>
</feature>